<evidence type="ECO:0000313" key="1">
    <source>
        <dbReference type="EMBL" id="SHD75566.1"/>
    </source>
</evidence>
<sequence>MLKGKVKINLNDKMYLLNEDDIILINCNEAHGVANMDKEGTILSLQINPKFCVEYFPKFNERFDHEKLYTYLNSPTNLLTLKHLQTELLDLIDINCNQSGKECKPYWRSLISFDKASDGLKKECQIQLKELQMDIGFEYI</sequence>
<dbReference type="RefSeq" id="WP_005587018.1">
    <property type="nucleotide sequence ID" value="NZ_LT669839.1"/>
</dbReference>
<dbReference type="InterPro" id="IPR014710">
    <property type="entry name" value="RmlC-like_jellyroll"/>
</dbReference>
<dbReference type="Proteomes" id="UP000245423">
    <property type="component" value="Chromosome 1"/>
</dbReference>
<dbReference type="OrthoDB" id="9813413at2"/>
<proteinExistence type="predicted"/>
<organism evidence="1 2">
    <name type="scientific">[Clostridium] ultunense Esp</name>
    <dbReference type="NCBI Taxonomy" id="1288971"/>
    <lineage>
        <taxon>Bacteria</taxon>
        <taxon>Bacillati</taxon>
        <taxon>Bacillota</taxon>
        <taxon>Tissierellia</taxon>
        <taxon>Tissierellales</taxon>
        <taxon>Tepidimicrobiaceae</taxon>
        <taxon>Schnuerera</taxon>
    </lineage>
</organism>
<accession>M1ZL93</accession>
<evidence type="ECO:0008006" key="3">
    <source>
        <dbReference type="Google" id="ProtNLM"/>
    </source>
</evidence>
<reference evidence="1 2" key="1">
    <citation type="submission" date="2016-11" db="EMBL/GenBank/DDBJ databases">
        <authorList>
            <person name="Manzoor S."/>
        </authorList>
    </citation>
    <scope>NUCLEOTIDE SEQUENCE [LARGE SCALE GENOMIC DNA]</scope>
    <source>
        <strain evidence="1">Clostridium ultunense strain Esp</strain>
    </source>
</reference>
<evidence type="ECO:0000313" key="2">
    <source>
        <dbReference type="Proteomes" id="UP000245423"/>
    </source>
</evidence>
<dbReference type="InterPro" id="IPR011051">
    <property type="entry name" value="RmlC_Cupin_sf"/>
</dbReference>
<dbReference type="Gene3D" id="2.60.120.10">
    <property type="entry name" value="Jelly Rolls"/>
    <property type="match status" value="1"/>
</dbReference>
<protein>
    <recommendedName>
        <fullName evidence="3">AraC-type arabinose-binding/dimerisation domain-containing protein</fullName>
    </recommendedName>
</protein>
<keyword evidence="2" id="KW-1185">Reference proteome</keyword>
<dbReference type="HOGENOM" id="CLU_1831720_0_0_9"/>
<dbReference type="SUPFAM" id="SSF51182">
    <property type="entry name" value="RmlC-like cupins"/>
    <property type="match status" value="1"/>
</dbReference>
<gene>
    <name evidence="1" type="ORF">CUESP1_0167</name>
</gene>
<name>M1ZL93_9FIRM</name>
<dbReference type="EMBL" id="LT669839">
    <property type="protein sequence ID" value="SHD75566.1"/>
    <property type="molecule type" value="Genomic_DNA"/>
</dbReference>
<dbReference type="AlphaFoldDB" id="M1ZL93"/>